<sequence length="164" mass="19670">MEMKPLMVQNPSMFLNTNVENNFSEFQGKTFIQERQIDPSTILCKKICPLVRYHRWERFWTISEDNVVVPTVQEFYTSLRDNESRITEGQIDKRLEQVTTRNDNYTYFIKKEFARKNNIQVPNYTPDMFGLTNMKQEEEVPEREEEGEKEEDDGDMEMDDEEDD</sequence>
<dbReference type="Proteomes" id="UP000593579">
    <property type="component" value="Unassembled WGS sequence"/>
</dbReference>
<dbReference type="OrthoDB" id="10423396at2759"/>
<evidence type="ECO:0000256" key="1">
    <source>
        <dbReference type="SAM" id="MobiDB-lite"/>
    </source>
</evidence>
<dbReference type="AlphaFoldDB" id="A0A7J9D3G7"/>
<proteinExistence type="predicted"/>
<evidence type="ECO:0000313" key="3">
    <source>
        <dbReference type="Proteomes" id="UP000593579"/>
    </source>
</evidence>
<keyword evidence="3" id="KW-1185">Reference proteome</keyword>
<protein>
    <submittedName>
        <fullName evidence="2">Uncharacterized protein</fullName>
    </submittedName>
</protein>
<comment type="caution">
    <text evidence="2">The sequence shown here is derived from an EMBL/GenBank/DDBJ whole genome shotgun (WGS) entry which is preliminary data.</text>
</comment>
<dbReference type="EMBL" id="JABEZY010267860">
    <property type="protein sequence ID" value="MBA0755148.1"/>
    <property type="molecule type" value="Genomic_DNA"/>
</dbReference>
<name>A0A7J9D3G7_GOSGO</name>
<feature type="region of interest" description="Disordered" evidence="1">
    <location>
        <begin position="125"/>
        <end position="164"/>
    </location>
</feature>
<reference evidence="2 3" key="1">
    <citation type="journal article" date="2019" name="Genome Biol. Evol.">
        <title>Insights into the evolution of the New World diploid cottons (Gossypium, subgenus Houzingenia) based on genome sequencing.</title>
        <authorList>
            <person name="Grover C.E."/>
            <person name="Arick M.A. 2nd"/>
            <person name="Thrash A."/>
            <person name="Conover J.L."/>
            <person name="Sanders W.S."/>
            <person name="Peterson D.G."/>
            <person name="Frelichowski J.E."/>
            <person name="Scheffler J.A."/>
            <person name="Scheffler B.E."/>
            <person name="Wendel J.F."/>
        </authorList>
    </citation>
    <scope>NUCLEOTIDE SEQUENCE [LARGE SCALE GENOMIC DNA]</scope>
    <source>
        <strain evidence="2">5</strain>
        <tissue evidence="2">Leaf</tissue>
    </source>
</reference>
<organism evidence="2 3">
    <name type="scientific">Gossypium gossypioides</name>
    <name type="common">Mexican cotton</name>
    <name type="synonym">Selera gossypioides</name>
    <dbReference type="NCBI Taxonomy" id="34282"/>
    <lineage>
        <taxon>Eukaryota</taxon>
        <taxon>Viridiplantae</taxon>
        <taxon>Streptophyta</taxon>
        <taxon>Embryophyta</taxon>
        <taxon>Tracheophyta</taxon>
        <taxon>Spermatophyta</taxon>
        <taxon>Magnoliopsida</taxon>
        <taxon>eudicotyledons</taxon>
        <taxon>Gunneridae</taxon>
        <taxon>Pentapetalae</taxon>
        <taxon>rosids</taxon>
        <taxon>malvids</taxon>
        <taxon>Malvales</taxon>
        <taxon>Malvaceae</taxon>
        <taxon>Malvoideae</taxon>
        <taxon>Gossypium</taxon>
    </lineage>
</organism>
<accession>A0A7J9D3G7</accession>
<feature type="compositionally biased region" description="Acidic residues" evidence="1">
    <location>
        <begin position="139"/>
        <end position="164"/>
    </location>
</feature>
<gene>
    <name evidence="2" type="ORF">Gogos_021862</name>
</gene>
<evidence type="ECO:0000313" key="2">
    <source>
        <dbReference type="EMBL" id="MBA0755148.1"/>
    </source>
</evidence>